<keyword evidence="5" id="KW-0255">Endonuclease</keyword>
<dbReference type="GO" id="GO:0003677">
    <property type="term" value="F:DNA binding"/>
    <property type="evidence" value="ECO:0007669"/>
    <property type="project" value="UniProtKB-KW"/>
</dbReference>
<dbReference type="GO" id="GO:0004519">
    <property type="term" value="F:endonuclease activity"/>
    <property type="evidence" value="ECO:0007669"/>
    <property type="project" value="UniProtKB-KW"/>
</dbReference>
<sequence>MKELNKMTELKEIPSDWKFVKLGEVIEKIIGGGTPFKENEEFWEPEIPWATVKDLKGTILSNTEDFISHKGLKGSSANLIPEYTLIIATRMALGKAVFFNREVAINQDLKAIFPKPELSKYFLSYWFALNSDMILTMGSGSTVKGIRLEVLKSFSFLLPPLPEQQKIATILSTVDEKIEVIDAQITQTRELKKGLMQKLLTRGIGHTKFQDSVLGEIPESWEVSNLESHSHFITKGSTPTTYGFEWQESGITFLRSECVSPNGFILSGAMHISEEANNAMERSKIKGGDILMTITGNVGRTCIYPLEYNEGNINQHIARIRISDSLLLPQFVFQYLSQASIITEYLKITTGQAYPQLSLKQVRETKIPLPSVEEQQKIASILSTVDEKLKTQKEKKTEYQQLKKGLMQQLLTGKVRVLQSELEIA</sequence>
<dbReference type="CDD" id="cd17285">
    <property type="entry name" value="RMtype1_S_Csp16704I_TRD2-CR2_like"/>
    <property type="match status" value="1"/>
</dbReference>
<dbReference type="PANTHER" id="PTHR30408:SF12">
    <property type="entry name" value="TYPE I RESTRICTION ENZYME MJAVIII SPECIFICITY SUBUNIT"/>
    <property type="match status" value="1"/>
</dbReference>
<keyword evidence="3" id="KW-0238">DNA-binding</keyword>
<feature type="domain" description="Type I restriction modification DNA specificity" evidence="4">
    <location>
        <begin position="218"/>
        <end position="396"/>
    </location>
</feature>
<evidence type="ECO:0000256" key="1">
    <source>
        <dbReference type="ARBA" id="ARBA00010923"/>
    </source>
</evidence>
<name>A0A4U6DCD0_9BACT</name>
<dbReference type="Proteomes" id="UP000304900">
    <property type="component" value="Unassembled WGS sequence"/>
</dbReference>
<comment type="similarity">
    <text evidence="1">Belongs to the type-I restriction system S methylase family.</text>
</comment>
<dbReference type="OrthoDB" id="667970at2"/>
<dbReference type="RefSeq" id="WP_137338440.1">
    <property type="nucleotide sequence ID" value="NZ_SZVO01000001.1"/>
</dbReference>
<comment type="caution">
    <text evidence="5">The sequence shown here is derived from an EMBL/GenBank/DDBJ whole genome shotgun (WGS) entry which is preliminary data.</text>
</comment>
<evidence type="ECO:0000313" key="5">
    <source>
        <dbReference type="EMBL" id="TKT94151.1"/>
    </source>
</evidence>
<dbReference type="Pfam" id="PF01420">
    <property type="entry name" value="Methylase_S"/>
    <property type="match status" value="2"/>
</dbReference>
<dbReference type="EMBL" id="SZVO01000001">
    <property type="protein sequence ID" value="TKT94151.1"/>
    <property type="molecule type" value="Genomic_DNA"/>
</dbReference>
<accession>A0A4U6DCD0</accession>
<dbReference type="GO" id="GO:0009307">
    <property type="term" value="P:DNA restriction-modification system"/>
    <property type="evidence" value="ECO:0007669"/>
    <property type="project" value="UniProtKB-KW"/>
</dbReference>
<reference evidence="5 6" key="1">
    <citation type="submission" date="2019-05" db="EMBL/GenBank/DDBJ databases">
        <title>Dyadobacter AR-3-8 sp. nov., isolated from arctic soil.</title>
        <authorList>
            <person name="Chaudhary D.K."/>
        </authorList>
    </citation>
    <scope>NUCLEOTIDE SEQUENCE [LARGE SCALE GENOMIC DNA]</scope>
    <source>
        <strain evidence="5 6">AR-3-8</strain>
    </source>
</reference>
<keyword evidence="6" id="KW-1185">Reference proteome</keyword>
<dbReference type="InterPro" id="IPR000055">
    <property type="entry name" value="Restrct_endonuc_typeI_TRD"/>
</dbReference>
<dbReference type="InterPro" id="IPR052021">
    <property type="entry name" value="Type-I_RS_S_subunit"/>
</dbReference>
<dbReference type="Gene3D" id="3.90.220.20">
    <property type="entry name" value="DNA methylase specificity domains"/>
    <property type="match status" value="2"/>
</dbReference>
<evidence type="ECO:0000256" key="3">
    <source>
        <dbReference type="ARBA" id="ARBA00023125"/>
    </source>
</evidence>
<keyword evidence="2" id="KW-0680">Restriction system</keyword>
<keyword evidence="5" id="KW-0540">Nuclease</keyword>
<keyword evidence="5" id="KW-0378">Hydrolase</keyword>
<evidence type="ECO:0000256" key="2">
    <source>
        <dbReference type="ARBA" id="ARBA00022747"/>
    </source>
</evidence>
<dbReference type="InterPro" id="IPR044946">
    <property type="entry name" value="Restrct_endonuc_typeI_TRD_sf"/>
</dbReference>
<protein>
    <submittedName>
        <fullName evidence="5">Restriction endonuclease subunit S</fullName>
    </submittedName>
</protein>
<dbReference type="AlphaFoldDB" id="A0A4U6DCD0"/>
<dbReference type="CDD" id="cd17246">
    <property type="entry name" value="RMtype1_S_SonII-TRD2-CR2_like"/>
    <property type="match status" value="1"/>
</dbReference>
<organism evidence="5 6">
    <name type="scientific">Dyadobacter frigoris</name>
    <dbReference type="NCBI Taxonomy" id="2576211"/>
    <lineage>
        <taxon>Bacteria</taxon>
        <taxon>Pseudomonadati</taxon>
        <taxon>Bacteroidota</taxon>
        <taxon>Cytophagia</taxon>
        <taxon>Cytophagales</taxon>
        <taxon>Spirosomataceae</taxon>
        <taxon>Dyadobacter</taxon>
    </lineage>
</organism>
<proteinExistence type="inferred from homology"/>
<evidence type="ECO:0000259" key="4">
    <source>
        <dbReference type="Pfam" id="PF01420"/>
    </source>
</evidence>
<feature type="domain" description="Type I restriction modification DNA specificity" evidence="4">
    <location>
        <begin position="14"/>
        <end position="185"/>
    </location>
</feature>
<evidence type="ECO:0000313" key="6">
    <source>
        <dbReference type="Proteomes" id="UP000304900"/>
    </source>
</evidence>
<dbReference type="PANTHER" id="PTHR30408">
    <property type="entry name" value="TYPE-1 RESTRICTION ENZYME ECOKI SPECIFICITY PROTEIN"/>
    <property type="match status" value="1"/>
</dbReference>
<gene>
    <name evidence="5" type="ORF">FDK13_02765</name>
</gene>
<dbReference type="Gene3D" id="1.10.287.1120">
    <property type="entry name" value="Bipartite methylase S protein"/>
    <property type="match status" value="1"/>
</dbReference>
<dbReference type="SUPFAM" id="SSF116734">
    <property type="entry name" value="DNA methylase specificity domain"/>
    <property type="match status" value="2"/>
</dbReference>